<dbReference type="AlphaFoldDB" id="A0A9P7GQI0"/>
<sequence>MNATIESLFGPPSEPVDIPAFIEAAVALNTSDSGFSSEEITDKCSVADLRDALFDTWNNPTLSAYLSKDHDHTVTSLYSAIKSSKNKRKANLPEPDSLPPEVAALQKSLESAQSRIHNLHQAFKELRPKCSCPNRMCCLKQFNKHLILLKMPAPEPSTHLSDEEIKAILTVSIHTRSTWTSGYVNRSSQHALLSSQTLGDIFRIFPCTSKEIVNDDFVENPRLKGGAGCVICIDDLAYGDGSSGEDYAE</sequence>
<comment type="caution">
    <text evidence="1">The sequence shown here is derived from an EMBL/GenBank/DDBJ whole genome shotgun (WGS) entry which is preliminary data.</text>
</comment>
<evidence type="ECO:0000313" key="1">
    <source>
        <dbReference type="EMBL" id="KAG5654413.1"/>
    </source>
</evidence>
<reference evidence="1" key="1">
    <citation type="submission" date="2021-02" db="EMBL/GenBank/DDBJ databases">
        <authorList>
            <person name="Nieuwenhuis M."/>
            <person name="Van De Peppel L.J.J."/>
        </authorList>
    </citation>
    <scope>NUCLEOTIDE SEQUENCE</scope>
    <source>
        <strain evidence="1">D49</strain>
    </source>
</reference>
<dbReference type="EMBL" id="JABCKI010000009">
    <property type="protein sequence ID" value="KAG5654413.1"/>
    <property type="molecule type" value="Genomic_DNA"/>
</dbReference>
<keyword evidence="2" id="KW-1185">Reference proteome</keyword>
<name>A0A9P7GQI0_9AGAR</name>
<protein>
    <submittedName>
        <fullName evidence="1">Uncharacterized protein</fullName>
    </submittedName>
</protein>
<dbReference type="Proteomes" id="UP000717328">
    <property type="component" value="Unassembled WGS sequence"/>
</dbReference>
<organism evidence="1 2">
    <name type="scientific">Sphagnurus paluster</name>
    <dbReference type="NCBI Taxonomy" id="117069"/>
    <lineage>
        <taxon>Eukaryota</taxon>
        <taxon>Fungi</taxon>
        <taxon>Dikarya</taxon>
        <taxon>Basidiomycota</taxon>
        <taxon>Agaricomycotina</taxon>
        <taxon>Agaricomycetes</taxon>
        <taxon>Agaricomycetidae</taxon>
        <taxon>Agaricales</taxon>
        <taxon>Tricholomatineae</taxon>
        <taxon>Lyophyllaceae</taxon>
        <taxon>Sphagnurus</taxon>
    </lineage>
</organism>
<proteinExistence type="predicted"/>
<dbReference type="OrthoDB" id="3437960at2759"/>
<evidence type="ECO:0000313" key="2">
    <source>
        <dbReference type="Proteomes" id="UP000717328"/>
    </source>
</evidence>
<gene>
    <name evidence="1" type="ORF">H0H81_003237</name>
</gene>
<reference evidence="1" key="2">
    <citation type="submission" date="2021-10" db="EMBL/GenBank/DDBJ databases">
        <title>Phylogenomics reveals ancestral predisposition of the termite-cultivated fungus Termitomyces towards a domesticated lifestyle.</title>
        <authorList>
            <person name="Auxier B."/>
            <person name="Grum-Grzhimaylo A."/>
            <person name="Cardenas M.E."/>
            <person name="Lodge J.D."/>
            <person name="Laessoe T."/>
            <person name="Pedersen O."/>
            <person name="Smith M.E."/>
            <person name="Kuyper T.W."/>
            <person name="Franco-Molano E.A."/>
            <person name="Baroni T.J."/>
            <person name="Aanen D.K."/>
        </authorList>
    </citation>
    <scope>NUCLEOTIDE SEQUENCE</scope>
    <source>
        <strain evidence="1">D49</strain>
    </source>
</reference>
<accession>A0A9P7GQI0</accession>